<dbReference type="EMBL" id="SOBT01000009">
    <property type="protein sequence ID" value="TDU27977.1"/>
    <property type="molecule type" value="Genomic_DNA"/>
</dbReference>
<protein>
    <submittedName>
        <fullName evidence="2">Putative amidohydrolase</fullName>
    </submittedName>
</protein>
<dbReference type="GO" id="GO:0016787">
    <property type="term" value="F:hydrolase activity"/>
    <property type="evidence" value="ECO:0007669"/>
    <property type="project" value="UniProtKB-KW"/>
</dbReference>
<sequence>MSTFLVATAQYPVSAPESWAAFEAGVTRWVDEAADRDAKLLVFPEYASMVLPALFAEAVQADLIAQLDAMQGLRDAYVDLHRRLARERGVYLLAGSFPWRLEDGHFVNRAWFCAPSGDAAFQDKQVMTRFEREHWKISTGEPLRVFETSLGVIGIAICYDSEFPLLVRAQVEAGAELLLVPSCTDAAPGYHRVRIAARARALESQCPVVMSPLVGAAPWSPAIDTNTGTAGVYGPPDRGFPDDGVIAQGQLDVPGWTYARIDLAPTREVRRDGQVLNLRHWPEGSVTAAVERVSIT</sequence>
<dbReference type="PANTHER" id="PTHR23088">
    <property type="entry name" value="NITRILASE-RELATED"/>
    <property type="match status" value="1"/>
</dbReference>
<organism evidence="2 3">
    <name type="scientific">Panacagrimonas perspica</name>
    <dbReference type="NCBI Taxonomy" id="381431"/>
    <lineage>
        <taxon>Bacteria</taxon>
        <taxon>Pseudomonadati</taxon>
        <taxon>Pseudomonadota</taxon>
        <taxon>Gammaproteobacteria</taxon>
        <taxon>Nevskiales</taxon>
        <taxon>Nevskiaceae</taxon>
        <taxon>Panacagrimonas</taxon>
    </lineage>
</organism>
<dbReference type="PROSITE" id="PS50263">
    <property type="entry name" value="CN_HYDROLASE"/>
    <property type="match status" value="1"/>
</dbReference>
<gene>
    <name evidence="2" type="ORF">DFR24_2335</name>
</gene>
<dbReference type="InterPro" id="IPR003010">
    <property type="entry name" value="C-N_Hydrolase"/>
</dbReference>
<dbReference type="CDD" id="cd07574">
    <property type="entry name" value="nitrilase_Rim1_like"/>
    <property type="match status" value="1"/>
</dbReference>
<dbReference type="PANTHER" id="PTHR23088:SF50">
    <property type="entry name" value="HYDROLASE YHCX"/>
    <property type="match status" value="1"/>
</dbReference>
<comment type="caution">
    <text evidence="2">The sequence shown here is derived from an EMBL/GenBank/DDBJ whole genome shotgun (WGS) entry which is preliminary data.</text>
</comment>
<evidence type="ECO:0000259" key="1">
    <source>
        <dbReference type="PROSITE" id="PS50263"/>
    </source>
</evidence>
<proteinExistence type="predicted"/>
<evidence type="ECO:0000313" key="3">
    <source>
        <dbReference type="Proteomes" id="UP000295341"/>
    </source>
</evidence>
<dbReference type="SUPFAM" id="SSF56317">
    <property type="entry name" value="Carbon-nitrogen hydrolase"/>
    <property type="match status" value="1"/>
</dbReference>
<dbReference type="AlphaFoldDB" id="A0A4R7P2X4"/>
<dbReference type="RefSeq" id="WP_246051630.1">
    <property type="nucleotide sequence ID" value="NZ_MWIN01000028.1"/>
</dbReference>
<keyword evidence="2" id="KW-0378">Hydrolase</keyword>
<dbReference type="Gene3D" id="3.60.110.10">
    <property type="entry name" value="Carbon-nitrogen hydrolase"/>
    <property type="match status" value="1"/>
</dbReference>
<feature type="domain" description="CN hydrolase" evidence="1">
    <location>
        <begin position="4"/>
        <end position="263"/>
    </location>
</feature>
<dbReference type="Proteomes" id="UP000295341">
    <property type="component" value="Unassembled WGS sequence"/>
</dbReference>
<dbReference type="Pfam" id="PF00795">
    <property type="entry name" value="CN_hydrolase"/>
    <property type="match status" value="1"/>
</dbReference>
<name>A0A4R7P2X4_9GAMM</name>
<accession>A0A4R7P2X4</accession>
<keyword evidence="3" id="KW-1185">Reference proteome</keyword>
<reference evidence="2 3" key="1">
    <citation type="submission" date="2019-03" db="EMBL/GenBank/DDBJ databases">
        <title>Genomic Encyclopedia of Type Strains, Phase IV (KMG-IV): sequencing the most valuable type-strain genomes for metagenomic binning, comparative biology and taxonomic classification.</title>
        <authorList>
            <person name="Goeker M."/>
        </authorList>
    </citation>
    <scope>NUCLEOTIDE SEQUENCE [LARGE SCALE GENOMIC DNA]</scope>
    <source>
        <strain evidence="2 3">DSM 26377</strain>
    </source>
</reference>
<evidence type="ECO:0000313" key="2">
    <source>
        <dbReference type="EMBL" id="TDU27977.1"/>
    </source>
</evidence>
<dbReference type="InterPro" id="IPR036526">
    <property type="entry name" value="C-N_Hydrolase_sf"/>
</dbReference>